<evidence type="ECO:0000259" key="14">
    <source>
        <dbReference type="PROSITE" id="PS51193"/>
    </source>
</evidence>
<dbReference type="SUPFAM" id="SSF52540">
    <property type="entry name" value="P-loop containing nucleoside triphosphate hydrolases"/>
    <property type="match status" value="2"/>
</dbReference>
<evidence type="ECO:0000256" key="5">
    <source>
        <dbReference type="ARBA" id="ARBA00022763"/>
    </source>
</evidence>
<feature type="domain" description="Helicase ATP-binding" evidence="13">
    <location>
        <begin position="267"/>
        <end position="486"/>
    </location>
</feature>
<evidence type="ECO:0000313" key="15">
    <source>
        <dbReference type="EMBL" id="SFQ37055.1"/>
    </source>
</evidence>
<dbReference type="SMART" id="SM00479">
    <property type="entry name" value="EXOIII"/>
    <property type="match status" value="1"/>
</dbReference>
<dbReference type="InterPro" id="IPR036397">
    <property type="entry name" value="RNaseH_sf"/>
</dbReference>
<dbReference type="InterPro" id="IPR045028">
    <property type="entry name" value="DinG/Rad3-like"/>
</dbReference>
<comment type="function">
    <text evidence="11 12">3'-5' exonuclease.</text>
</comment>
<keyword evidence="8 11" id="KW-0067">ATP-binding</keyword>
<reference evidence="15 16" key="1">
    <citation type="submission" date="2016-10" db="EMBL/GenBank/DDBJ databases">
        <authorList>
            <person name="Varghese N."/>
            <person name="Submissions S."/>
        </authorList>
    </citation>
    <scope>NUCLEOTIDE SEQUENCE [LARGE SCALE GENOMIC DNA]</scope>
    <source>
        <strain evidence="15 16">DSM 13796</strain>
    </source>
</reference>
<evidence type="ECO:0000256" key="8">
    <source>
        <dbReference type="ARBA" id="ARBA00022840"/>
    </source>
</evidence>
<dbReference type="InterPro" id="IPR027417">
    <property type="entry name" value="P-loop_NTPase"/>
</dbReference>
<comment type="catalytic activity">
    <reaction evidence="10">
        <text>ATP + H2O = ADP + phosphate + H(+)</text>
        <dbReference type="Rhea" id="RHEA:13065"/>
        <dbReference type="ChEBI" id="CHEBI:15377"/>
        <dbReference type="ChEBI" id="CHEBI:15378"/>
        <dbReference type="ChEBI" id="CHEBI:30616"/>
        <dbReference type="ChEBI" id="CHEBI:43474"/>
        <dbReference type="ChEBI" id="CHEBI:456216"/>
        <dbReference type="EC" id="5.6.2.3"/>
    </reaction>
</comment>
<evidence type="ECO:0000256" key="12">
    <source>
        <dbReference type="RuleBase" id="RU364106"/>
    </source>
</evidence>
<dbReference type="GO" id="GO:0004386">
    <property type="term" value="F:helicase activity"/>
    <property type="evidence" value="ECO:0007669"/>
    <property type="project" value="UniProtKB-KW"/>
</dbReference>
<dbReference type="InterPro" id="IPR012337">
    <property type="entry name" value="RNaseH-like_sf"/>
</dbReference>
<dbReference type="SMART" id="SM00491">
    <property type="entry name" value="HELICc2"/>
    <property type="match status" value="1"/>
</dbReference>
<dbReference type="GeneID" id="93709866"/>
<sequence>MSNQYVVLDLETTGHNPKNGDRIIQVAALLMADGEVLARFSTFVNPKAEIPTFIEQLTHINNEMVQHAPTFEEIASSLVEFIGDAYFVAHNVHFDFSFLNQELQRIGFRPLTNKLIDTVELSRILLPTNEGYKLQQLSTHFNMEHDNPHQADSDAEATGDLLLLLLDKIKELPKETLTWLSRFAPSYKSAIGELFNQGLKEAVRAQEREELEIIQDLPIKKAVVKNVDNDTDLSYETFYKKREELFKGVLKKYESRSAQWSMMETVYEALTTSQHAIIEAGTGTGKTLAYLIPAIFVAKEKKQPVVVSTHTVNLQQQLIDQNAPLLEELVSFPVSVTLLKGRHHYLNVRKFLSFLPKKESNYDIVLAKSAIVVWLTMTTTGDIDELNLPSGGKLFWEQINDEQPLPIDFQEPWQRFSFYERAQNRAKDSDIIVTNHRLLLLDVMRKQKFLPQYDSVIIDEAHHLEEIASEQLGTQLDYFQIHHLLLKIGTNDTEGYLKDVGEYMTGRKSRFIKLDGNVRQVRAEMDDLFRLIHRYVRRSMQHEQATTRVRKRYEVEKAPSAIKESCLRTLFLLEDFERIYLIFKQEGEKQQWDPVSKQYEKWHNLIACCEALLLIRDKLHTLLLSEKEGEVCWVEIEAKGAANAAFLYNQPADVSEALADLFFTHKKSVVLTSATLTIKEAFDYTIERLGLYDFQPLQLKVESPFHYKEQARLFIPDDLPAVNETDLDDYCLSLAHSILQVARVTNGKMLVLFTSYEMLKKTFHYTKDLDFEERFMVFGQGISTRNRTRLVKDFVQFDQSILFGTSSFWEGVDIPGEALSCLAIVRLPFAPPHDPVVAAKMDRIKKLGRNAFTEQALPDAIIRFKQGFGRLIRTKRDKGAIVIFDRRIIESPYGKQFIKSIPEVDVVYKPFDEMIEGLEEWWDPSE</sequence>
<keyword evidence="2" id="KW-0411">Iron-sulfur</keyword>
<dbReference type="InterPro" id="IPR011545">
    <property type="entry name" value="DEAD/DEAH_box_helicase_dom"/>
</dbReference>
<feature type="binding site" evidence="11">
    <location>
        <begin position="280"/>
        <end position="287"/>
    </location>
    <ligand>
        <name>ATP</name>
        <dbReference type="ChEBI" id="CHEBI:30616"/>
    </ligand>
</feature>
<evidence type="ECO:0000256" key="4">
    <source>
        <dbReference type="ARBA" id="ARBA00022741"/>
    </source>
</evidence>
<dbReference type="Proteomes" id="UP000182762">
    <property type="component" value="Unassembled WGS sequence"/>
</dbReference>
<dbReference type="NCBIfam" id="TIGR01407">
    <property type="entry name" value="dinG_rel"/>
    <property type="match status" value="1"/>
</dbReference>
<dbReference type="NCBIfam" id="TIGR00573">
    <property type="entry name" value="dnaq"/>
    <property type="match status" value="1"/>
</dbReference>
<dbReference type="PANTHER" id="PTHR11472">
    <property type="entry name" value="DNA REPAIR DEAD HELICASE RAD3/XP-D SUBFAMILY MEMBER"/>
    <property type="match status" value="1"/>
</dbReference>
<dbReference type="InterPro" id="IPR014013">
    <property type="entry name" value="Helic_SF1/SF2_ATP-bd_DinG/Rad3"/>
</dbReference>
<dbReference type="InterPro" id="IPR006555">
    <property type="entry name" value="ATP-dep_Helicase_C"/>
</dbReference>
<comment type="cofactor">
    <cofactor evidence="1">
        <name>[4Fe-4S] cluster</name>
        <dbReference type="ChEBI" id="CHEBI:49883"/>
    </cofactor>
</comment>
<evidence type="ECO:0000256" key="11">
    <source>
        <dbReference type="HAMAP-Rule" id="MF_02206"/>
    </source>
</evidence>
<dbReference type="EC" id="3.1.-.-" evidence="11 12"/>
<dbReference type="PANTHER" id="PTHR11472:SF34">
    <property type="entry name" value="REGULATOR OF TELOMERE ELONGATION HELICASE 1"/>
    <property type="match status" value="1"/>
</dbReference>
<evidence type="ECO:0000256" key="1">
    <source>
        <dbReference type="ARBA" id="ARBA00001966"/>
    </source>
</evidence>
<keyword evidence="2" id="KW-0004">4Fe-4S</keyword>
<comment type="similarity">
    <text evidence="11 12">Belongs to the helicase family. DinG subfamily. Type 2 sub-subfamily.</text>
</comment>
<evidence type="ECO:0000259" key="13">
    <source>
        <dbReference type="PROSITE" id="PS51192"/>
    </source>
</evidence>
<evidence type="ECO:0000256" key="7">
    <source>
        <dbReference type="ARBA" id="ARBA00022839"/>
    </source>
</evidence>
<protein>
    <recommendedName>
        <fullName evidence="11 12">3'-5' exonuclease DinG</fullName>
        <ecNumber evidence="11 12">3.1.-.-</ecNumber>
    </recommendedName>
</protein>
<dbReference type="InterPro" id="IPR006054">
    <property type="entry name" value="DnaQ"/>
</dbReference>
<evidence type="ECO:0000256" key="2">
    <source>
        <dbReference type="ARBA" id="ARBA00022485"/>
    </source>
</evidence>
<organism evidence="15 16">
    <name type="scientific">Priestia endophytica DSM 13796</name>
    <dbReference type="NCBI Taxonomy" id="1121089"/>
    <lineage>
        <taxon>Bacteria</taxon>
        <taxon>Bacillati</taxon>
        <taxon>Bacillota</taxon>
        <taxon>Bacilli</taxon>
        <taxon>Bacillales</taxon>
        <taxon>Bacillaceae</taxon>
        <taxon>Priestia</taxon>
    </lineage>
</organism>
<dbReference type="HAMAP" id="MF_02206">
    <property type="entry name" value="DinG_exonucl"/>
    <property type="match status" value="1"/>
</dbReference>
<dbReference type="SMART" id="SM00487">
    <property type="entry name" value="DEXDc"/>
    <property type="match status" value="1"/>
</dbReference>
<gene>
    <name evidence="11 12" type="primary">dinG</name>
    <name evidence="15" type="ORF">SAMN02745910_01134</name>
</gene>
<proteinExistence type="inferred from homology"/>
<evidence type="ECO:0000256" key="10">
    <source>
        <dbReference type="ARBA" id="ARBA00048954"/>
    </source>
</evidence>
<keyword evidence="2" id="KW-0479">Metal-binding</keyword>
<dbReference type="CDD" id="cd06127">
    <property type="entry name" value="DEDDh"/>
    <property type="match status" value="1"/>
</dbReference>
<keyword evidence="5" id="KW-0227">DNA damage</keyword>
<dbReference type="EMBL" id="FOXX01000002">
    <property type="protein sequence ID" value="SFQ37055.1"/>
    <property type="molecule type" value="Genomic_DNA"/>
</dbReference>
<keyword evidence="2" id="KW-0408">Iron</keyword>
<evidence type="ECO:0000313" key="16">
    <source>
        <dbReference type="Proteomes" id="UP000182762"/>
    </source>
</evidence>
<dbReference type="InterPro" id="IPR014001">
    <property type="entry name" value="Helicase_ATP-bd"/>
</dbReference>
<dbReference type="InterPro" id="IPR013520">
    <property type="entry name" value="Ribonucl_H"/>
</dbReference>
<dbReference type="SUPFAM" id="SSF53098">
    <property type="entry name" value="Ribonuclease H-like"/>
    <property type="match status" value="1"/>
</dbReference>
<feature type="domain" description="Helicase ATP-binding" evidence="14">
    <location>
        <begin position="245"/>
        <end position="507"/>
    </location>
</feature>
<keyword evidence="3 11" id="KW-0540">Nuclease</keyword>
<feature type="short sequence motif" description="DEAH box" evidence="11">
    <location>
        <begin position="459"/>
        <end position="462"/>
    </location>
</feature>
<accession>A0A1I5XYN8</accession>
<dbReference type="SMART" id="SM00488">
    <property type="entry name" value="DEXDc2"/>
    <property type="match status" value="1"/>
</dbReference>
<keyword evidence="9" id="KW-0234">DNA repair</keyword>
<dbReference type="PROSITE" id="PS51192">
    <property type="entry name" value="HELICASE_ATP_BIND_1"/>
    <property type="match status" value="1"/>
</dbReference>
<dbReference type="Gene3D" id="3.30.420.10">
    <property type="entry name" value="Ribonuclease H-like superfamily/Ribonuclease H"/>
    <property type="match status" value="1"/>
</dbReference>
<dbReference type="NCBIfam" id="NF005981">
    <property type="entry name" value="PRK08074.1"/>
    <property type="match status" value="1"/>
</dbReference>
<dbReference type="RefSeq" id="WP_061803579.1">
    <property type="nucleotide sequence ID" value="NZ_FOXX01000002.1"/>
</dbReference>
<comment type="caution">
    <text evidence="15">The sequence shown here is derived from an EMBL/GenBank/DDBJ whole genome shotgun (WGS) entry which is preliminary data.</text>
</comment>
<dbReference type="InterPro" id="IPR006554">
    <property type="entry name" value="Helicase-like_DEXD_c2"/>
</dbReference>
<name>A0A1I5XYN8_9BACI</name>
<keyword evidence="4 11" id="KW-0547">Nucleotide-binding</keyword>
<dbReference type="Pfam" id="PF00929">
    <property type="entry name" value="RNase_T"/>
    <property type="match status" value="1"/>
</dbReference>
<keyword evidence="15" id="KW-0347">Helicase</keyword>
<keyword evidence="6 11" id="KW-0378">Hydrolase</keyword>
<keyword evidence="7 11" id="KW-0269">Exonuclease</keyword>
<evidence type="ECO:0000256" key="9">
    <source>
        <dbReference type="ARBA" id="ARBA00023204"/>
    </source>
</evidence>
<dbReference type="Gene3D" id="3.40.50.300">
    <property type="entry name" value="P-loop containing nucleotide triphosphate hydrolases"/>
    <property type="match status" value="2"/>
</dbReference>
<dbReference type="Pfam" id="PF13307">
    <property type="entry name" value="Helicase_C_2"/>
    <property type="match status" value="1"/>
</dbReference>
<dbReference type="InterPro" id="IPR006310">
    <property type="entry name" value="DinG"/>
</dbReference>
<dbReference type="Pfam" id="PF00270">
    <property type="entry name" value="DEAD"/>
    <property type="match status" value="1"/>
</dbReference>
<evidence type="ECO:0000256" key="6">
    <source>
        <dbReference type="ARBA" id="ARBA00022801"/>
    </source>
</evidence>
<evidence type="ECO:0000256" key="3">
    <source>
        <dbReference type="ARBA" id="ARBA00022722"/>
    </source>
</evidence>
<keyword evidence="16" id="KW-1185">Reference proteome</keyword>
<dbReference type="PROSITE" id="PS51193">
    <property type="entry name" value="HELICASE_ATP_BIND_2"/>
    <property type="match status" value="1"/>
</dbReference>